<dbReference type="Proteomes" id="UP000319148">
    <property type="component" value="Unassembled WGS sequence"/>
</dbReference>
<dbReference type="PROSITE" id="PS00171">
    <property type="entry name" value="TIM_1"/>
    <property type="match status" value="1"/>
</dbReference>
<dbReference type="InterPro" id="IPR022896">
    <property type="entry name" value="TrioseP_Isoase_bac/euk"/>
</dbReference>
<dbReference type="NCBIfam" id="TIGR00419">
    <property type="entry name" value="tim"/>
    <property type="match status" value="1"/>
</dbReference>
<evidence type="ECO:0000313" key="12">
    <source>
        <dbReference type="Proteomes" id="UP000319148"/>
    </source>
</evidence>
<reference evidence="12" key="1">
    <citation type="submission" date="2019-06" db="EMBL/GenBank/DDBJ databases">
        <title>The complete genome of Emcibacter congregatus ZYLT.</title>
        <authorList>
            <person name="Zhao Z."/>
        </authorList>
    </citation>
    <scope>NUCLEOTIDE SEQUENCE [LARGE SCALE GENOMIC DNA]</scope>
    <source>
        <strain evidence="12">MCCC 1A06723</strain>
    </source>
</reference>
<accession>A0A501PTM6</accession>
<dbReference type="GO" id="GO:0046166">
    <property type="term" value="P:glyceraldehyde-3-phosphate biosynthetic process"/>
    <property type="evidence" value="ECO:0007669"/>
    <property type="project" value="TreeGrafter"/>
</dbReference>
<dbReference type="InterPro" id="IPR020861">
    <property type="entry name" value="Triosephosphate_isomerase_AS"/>
</dbReference>
<dbReference type="RefSeq" id="WP_139938321.1">
    <property type="nucleotide sequence ID" value="NZ_JBHSYP010000022.1"/>
</dbReference>
<evidence type="ECO:0000256" key="2">
    <source>
        <dbReference type="ARBA" id="ARBA00004680"/>
    </source>
</evidence>
<organism evidence="11 12">
    <name type="scientific">Emcibacter nanhaiensis</name>
    <dbReference type="NCBI Taxonomy" id="1505037"/>
    <lineage>
        <taxon>Bacteria</taxon>
        <taxon>Pseudomonadati</taxon>
        <taxon>Pseudomonadota</taxon>
        <taxon>Alphaproteobacteria</taxon>
        <taxon>Emcibacterales</taxon>
        <taxon>Emcibacteraceae</taxon>
        <taxon>Emcibacter</taxon>
    </lineage>
</organism>
<evidence type="ECO:0000256" key="3">
    <source>
        <dbReference type="ARBA" id="ARBA00004939"/>
    </source>
</evidence>
<comment type="pathway">
    <text evidence="9 10">Carbohydrate biosynthesis; gluconeogenesis.</text>
</comment>
<comment type="caution">
    <text evidence="11">The sequence shown here is derived from an EMBL/GenBank/DDBJ whole genome shotgun (WGS) entry which is preliminary data.</text>
</comment>
<gene>
    <name evidence="9" type="primary">tpiA</name>
    <name evidence="11" type="ORF">FIV46_03040</name>
</gene>
<evidence type="ECO:0000256" key="1">
    <source>
        <dbReference type="ARBA" id="ARBA00000148"/>
    </source>
</evidence>
<comment type="pathway">
    <text evidence="2 9 10">Carbohydrate degradation; glycolysis; D-glyceraldehyde 3-phosphate from glycerone phosphate: step 1/1.</text>
</comment>
<feature type="active site" description="Electrophile" evidence="9">
    <location>
        <position position="96"/>
    </location>
</feature>
<dbReference type="InterPro" id="IPR013785">
    <property type="entry name" value="Aldolase_TIM"/>
</dbReference>
<keyword evidence="12" id="KW-1185">Reference proteome</keyword>
<evidence type="ECO:0000256" key="6">
    <source>
        <dbReference type="ARBA" id="ARBA00022490"/>
    </source>
</evidence>
<keyword evidence="5 9" id="KW-0312">Gluconeogenesis</keyword>
<feature type="binding site" evidence="9">
    <location>
        <position position="172"/>
    </location>
    <ligand>
        <name>substrate</name>
    </ligand>
</feature>
<feature type="binding site" evidence="9">
    <location>
        <position position="211"/>
    </location>
    <ligand>
        <name>substrate</name>
    </ligand>
</feature>
<dbReference type="PROSITE" id="PS51440">
    <property type="entry name" value="TIM_2"/>
    <property type="match status" value="1"/>
</dbReference>
<feature type="binding site" evidence="9">
    <location>
        <begin position="11"/>
        <end position="13"/>
    </location>
    <ligand>
        <name>substrate</name>
    </ligand>
</feature>
<comment type="subcellular location">
    <subcellularLocation>
        <location evidence="9 10">Cytoplasm</location>
    </subcellularLocation>
</comment>
<sequence>MTTPKALVAGNWKMNGVAANLAEIEKLNDLIAGGGANCDVLICPPFTLIHQSVQAAGERVEIGGQDCHANISGAHTGDVSAAMIKDQGCSYVIVGHSERRTDHGETDEMVSSKADAAQKEELVAIICVGETEAERDAGDALSVVTSQVRGSIPADATADNTVIAYEPVWAIGTGRTPTADDVAEVHAAIRNVLTERFGDAGNSVRILYGGSVKPENARELMSVANVNGALVGGASLKADSFYGIVQAYD</sequence>
<dbReference type="UniPathway" id="UPA01066"/>
<evidence type="ECO:0000256" key="5">
    <source>
        <dbReference type="ARBA" id="ARBA00022432"/>
    </source>
</evidence>
<evidence type="ECO:0000313" key="11">
    <source>
        <dbReference type="EMBL" id="TPD63071.1"/>
    </source>
</evidence>
<evidence type="ECO:0000256" key="9">
    <source>
        <dbReference type="HAMAP-Rule" id="MF_00147"/>
    </source>
</evidence>
<dbReference type="EMBL" id="VFIY01000004">
    <property type="protein sequence ID" value="TPD63071.1"/>
    <property type="molecule type" value="Genomic_DNA"/>
</dbReference>
<evidence type="ECO:0000256" key="10">
    <source>
        <dbReference type="RuleBase" id="RU363013"/>
    </source>
</evidence>
<dbReference type="AlphaFoldDB" id="A0A501PTM6"/>
<dbReference type="EC" id="5.3.1.1" evidence="9 10"/>
<evidence type="ECO:0000256" key="4">
    <source>
        <dbReference type="ARBA" id="ARBA00007422"/>
    </source>
</evidence>
<dbReference type="GO" id="GO:0004807">
    <property type="term" value="F:triose-phosphate isomerase activity"/>
    <property type="evidence" value="ECO:0007669"/>
    <property type="project" value="UniProtKB-UniRule"/>
</dbReference>
<evidence type="ECO:0000256" key="8">
    <source>
        <dbReference type="ARBA" id="ARBA00023235"/>
    </source>
</evidence>
<dbReference type="Pfam" id="PF00121">
    <property type="entry name" value="TIM"/>
    <property type="match status" value="1"/>
</dbReference>
<dbReference type="GO" id="GO:0006096">
    <property type="term" value="P:glycolytic process"/>
    <property type="evidence" value="ECO:0007669"/>
    <property type="project" value="UniProtKB-UniRule"/>
</dbReference>
<feature type="binding site" evidence="9">
    <location>
        <begin position="232"/>
        <end position="233"/>
    </location>
    <ligand>
        <name>substrate</name>
    </ligand>
</feature>
<proteinExistence type="inferred from homology"/>
<comment type="similarity">
    <text evidence="4 9 10">Belongs to the triosephosphate isomerase family.</text>
</comment>
<keyword evidence="7 9" id="KW-0324">Glycolysis</keyword>
<dbReference type="FunFam" id="3.20.20.70:FF:000016">
    <property type="entry name" value="Triosephosphate isomerase"/>
    <property type="match status" value="1"/>
</dbReference>
<dbReference type="PANTHER" id="PTHR21139">
    <property type="entry name" value="TRIOSEPHOSPHATE ISOMERASE"/>
    <property type="match status" value="1"/>
</dbReference>
<keyword evidence="8 9" id="KW-0413">Isomerase</keyword>
<dbReference type="InterPro" id="IPR035990">
    <property type="entry name" value="TIM_sf"/>
</dbReference>
<comment type="catalytic activity">
    <reaction evidence="9 10">
        <text>D-glyceraldehyde 3-phosphate = dihydroxyacetone phosphate</text>
        <dbReference type="Rhea" id="RHEA:18585"/>
        <dbReference type="ChEBI" id="CHEBI:57642"/>
        <dbReference type="ChEBI" id="CHEBI:59776"/>
        <dbReference type="EC" id="5.3.1.1"/>
    </reaction>
</comment>
<dbReference type="InterPro" id="IPR000652">
    <property type="entry name" value="Triosephosphate_isomerase"/>
</dbReference>
<feature type="active site" description="Proton acceptor" evidence="9">
    <location>
        <position position="166"/>
    </location>
</feature>
<dbReference type="SUPFAM" id="SSF51351">
    <property type="entry name" value="Triosephosphate isomerase (TIM)"/>
    <property type="match status" value="1"/>
</dbReference>
<dbReference type="OrthoDB" id="9809429at2"/>
<dbReference type="PANTHER" id="PTHR21139:SF42">
    <property type="entry name" value="TRIOSEPHOSPHATE ISOMERASE"/>
    <property type="match status" value="1"/>
</dbReference>
<dbReference type="CDD" id="cd00311">
    <property type="entry name" value="TIM"/>
    <property type="match status" value="1"/>
</dbReference>
<dbReference type="Gene3D" id="3.20.20.70">
    <property type="entry name" value="Aldolase class I"/>
    <property type="match status" value="1"/>
</dbReference>
<evidence type="ECO:0000256" key="7">
    <source>
        <dbReference type="ARBA" id="ARBA00023152"/>
    </source>
</evidence>
<name>A0A501PTM6_9PROT</name>
<comment type="pathway">
    <text evidence="3">Carbohydrate metabolism; erythritol degradation.</text>
</comment>
<comment type="function">
    <text evidence="9">Involved in the gluconeogenesis. Catalyzes stereospecifically the conversion of dihydroxyacetone phosphate (DHAP) to D-glyceraldehyde-3-phosphate (G3P).</text>
</comment>
<dbReference type="GO" id="GO:0019563">
    <property type="term" value="P:glycerol catabolic process"/>
    <property type="evidence" value="ECO:0007669"/>
    <property type="project" value="TreeGrafter"/>
</dbReference>
<dbReference type="HAMAP" id="MF_00147_B">
    <property type="entry name" value="TIM_B"/>
    <property type="match status" value="1"/>
</dbReference>
<comment type="catalytic activity">
    <reaction evidence="1">
        <text>L-erythrulose 1-phosphate = D-erythrulose 4-phosphate</text>
        <dbReference type="Rhea" id="RHEA:49588"/>
        <dbReference type="ChEBI" id="CHEBI:58002"/>
        <dbReference type="ChEBI" id="CHEBI:90796"/>
        <dbReference type="EC" id="5.3.1.33"/>
    </reaction>
</comment>
<dbReference type="GO" id="GO:0006094">
    <property type="term" value="P:gluconeogenesis"/>
    <property type="evidence" value="ECO:0007669"/>
    <property type="project" value="UniProtKB-UniRule"/>
</dbReference>
<dbReference type="GO" id="GO:0005829">
    <property type="term" value="C:cytosol"/>
    <property type="evidence" value="ECO:0007669"/>
    <property type="project" value="TreeGrafter"/>
</dbReference>
<keyword evidence="6 9" id="KW-0963">Cytoplasm</keyword>
<dbReference type="UniPathway" id="UPA00109">
    <property type="reaction ID" value="UER00189"/>
</dbReference>
<protein>
    <recommendedName>
        <fullName evidence="9 10">Triosephosphate isomerase</fullName>
        <shortName evidence="9">TIM</shortName>
        <shortName evidence="9">TPI</shortName>
        <ecNumber evidence="9 10">5.3.1.1</ecNumber>
    </recommendedName>
    <alternativeName>
        <fullName evidence="9">Triose-phosphate isomerase</fullName>
    </alternativeName>
</protein>
<comment type="subunit">
    <text evidence="9 10">Homodimer.</text>
</comment>
<dbReference type="UniPathway" id="UPA00138"/>